<evidence type="ECO:0000313" key="2">
    <source>
        <dbReference type="EMBL" id="KRM23671.1"/>
    </source>
</evidence>
<organism evidence="2 3">
    <name type="scientific">Latilactobacillus graminis DSM 20719</name>
    <dbReference type="NCBI Taxonomy" id="1423752"/>
    <lineage>
        <taxon>Bacteria</taxon>
        <taxon>Bacillati</taxon>
        <taxon>Bacillota</taxon>
        <taxon>Bacilli</taxon>
        <taxon>Lactobacillales</taxon>
        <taxon>Lactobacillaceae</taxon>
        <taxon>Latilactobacillus</taxon>
    </lineage>
</organism>
<feature type="transmembrane region" description="Helical" evidence="1">
    <location>
        <begin position="62"/>
        <end position="82"/>
    </location>
</feature>
<evidence type="ECO:0000313" key="3">
    <source>
        <dbReference type="Proteomes" id="UP000050823"/>
    </source>
</evidence>
<keyword evidence="1" id="KW-0472">Membrane</keyword>
<accession>A0AA89KXT6</accession>
<name>A0AA89KXT6_9LACO</name>
<keyword evidence="1" id="KW-1133">Transmembrane helix</keyword>
<proteinExistence type="predicted"/>
<dbReference type="EMBL" id="AYZB01000008">
    <property type="protein sequence ID" value="KRM23671.1"/>
    <property type="molecule type" value="Genomic_DNA"/>
</dbReference>
<protein>
    <submittedName>
        <fullName evidence="2">Uncharacterized protein</fullName>
    </submittedName>
</protein>
<reference evidence="2 3" key="1">
    <citation type="journal article" date="2015" name="Genome Announc.">
        <title>Expanding the biotechnology potential of lactobacilli through comparative genomics of 213 strains and associated genera.</title>
        <authorList>
            <person name="Sun Z."/>
            <person name="Harris H.M."/>
            <person name="McCann A."/>
            <person name="Guo C."/>
            <person name="Argimon S."/>
            <person name="Zhang W."/>
            <person name="Yang X."/>
            <person name="Jeffery I.B."/>
            <person name="Cooney J.C."/>
            <person name="Kagawa T.F."/>
            <person name="Liu W."/>
            <person name="Song Y."/>
            <person name="Salvetti E."/>
            <person name="Wrobel A."/>
            <person name="Rasinkangas P."/>
            <person name="Parkhill J."/>
            <person name="Rea M.C."/>
            <person name="O'Sullivan O."/>
            <person name="Ritari J."/>
            <person name="Douillard F.P."/>
            <person name="Paul Ross R."/>
            <person name="Yang R."/>
            <person name="Briner A.E."/>
            <person name="Felis G.E."/>
            <person name="de Vos W.M."/>
            <person name="Barrangou R."/>
            <person name="Klaenhammer T.R."/>
            <person name="Caufield P.W."/>
            <person name="Cui Y."/>
            <person name="Zhang H."/>
            <person name="O'Toole P.W."/>
        </authorList>
    </citation>
    <scope>NUCLEOTIDE SEQUENCE [LARGE SCALE GENOMIC DNA]</scope>
    <source>
        <strain evidence="2 3">DSM 20719</strain>
    </source>
</reference>
<feature type="transmembrane region" description="Helical" evidence="1">
    <location>
        <begin position="32"/>
        <end position="50"/>
    </location>
</feature>
<gene>
    <name evidence="2" type="ORF">FC90_GL001463</name>
</gene>
<comment type="caution">
    <text evidence="2">The sequence shown here is derived from an EMBL/GenBank/DDBJ whole genome shotgun (WGS) entry which is preliminary data.</text>
</comment>
<sequence>MPNLAHAAAGVEEIGTSLTNAETPISDLCKKVGSTLLFVVLAVCGIYNFLGQEWTRKAKGMAISGVIGTGVIYNLFALRDFVTGLFGG</sequence>
<dbReference type="AlphaFoldDB" id="A0AA89KXT6"/>
<evidence type="ECO:0000256" key="1">
    <source>
        <dbReference type="SAM" id="Phobius"/>
    </source>
</evidence>
<dbReference type="Proteomes" id="UP000050823">
    <property type="component" value="Unassembled WGS sequence"/>
</dbReference>
<keyword evidence="1" id="KW-0812">Transmembrane</keyword>